<accession>A0AAV5FBF2</accession>
<evidence type="ECO:0000259" key="4">
    <source>
        <dbReference type="PROSITE" id="PS50102"/>
    </source>
</evidence>
<dbReference type="SUPFAM" id="SSF54928">
    <property type="entry name" value="RNA-binding domain, RBD"/>
    <property type="match status" value="1"/>
</dbReference>
<keyword evidence="7" id="KW-1185">Reference proteome</keyword>
<dbReference type="GO" id="GO:0003729">
    <property type="term" value="F:mRNA binding"/>
    <property type="evidence" value="ECO:0007669"/>
    <property type="project" value="TreeGrafter"/>
</dbReference>
<dbReference type="PANTHER" id="PTHR10693:SF55">
    <property type="entry name" value="OS07G0603100 PROTEIN"/>
    <property type="match status" value="1"/>
</dbReference>
<reference evidence="6" key="2">
    <citation type="submission" date="2021-12" db="EMBL/GenBank/DDBJ databases">
        <title>Resequencing data analysis of finger millet.</title>
        <authorList>
            <person name="Hatakeyama M."/>
            <person name="Aluri S."/>
            <person name="Balachadran M.T."/>
            <person name="Sivarajan S.R."/>
            <person name="Poveda L."/>
            <person name="Shimizu-Inatsugi R."/>
            <person name="Schlapbach R."/>
            <person name="Sreeman S.M."/>
            <person name="Shimizu K.K."/>
        </authorList>
    </citation>
    <scope>NUCLEOTIDE SEQUENCE</scope>
</reference>
<dbReference type="Pfam" id="PF02136">
    <property type="entry name" value="NTF2"/>
    <property type="match status" value="1"/>
</dbReference>
<dbReference type="GO" id="GO:0005829">
    <property type="term" value="C:cytosol"/>
    <property type="evidence" value="ECO:0007669"/>
    <property type="project" value="TreeGrafter"/>
</dbReference>
<dbReference type="PROSITE" id="PS50177">
    <property type="entry name" value="NTF2_DOMAIN"/>
    <property type="match status" value="1"/>
</dbReference>
<dbReference type="InterPro" id="IPR012677">
    <property type="entry name" value="Nucleotide-bd_a/b_plait_sf"/>
</dbReference>
<sequence length="434" mass="47521">MALQDNSSAATYSPQQVAGAFVNQYYQTLRNSPEHVHCFYSDSSTLGREDSNGNMISVTTMSGINTQIMSTDYTRYVIELQTVDAQESYVGCVLILVTGSFTTPAVKRKFTQSFFLAAQGNGSYFVLNDMFRFVSEMPSTAKNEVLANHETTSAHESKAPELPSAASLPVDHVVASPSANDVAPVKNVEMPKVATPASAVKVTPTAPVEKAAPAPTSAEETAPTSSLAEKAPPAPAPAPPKDVTKRTYASISCAAERGYSIFVKNLPYNATVMMVEQEFKRFGAIKPGGVQVRNRIDGFWFGFVEFESQNSMQDALKVGTVYFGSRPSYVEEKRTTTRVRQRWLPRENFRGRGDGYGNNGYYRDGDNMRNGYRNDAVRGQGPRGNGYYQNKNGYHQNGYAQNVNQQRRPTQNNGTVNEKVERANGPAKQTPAAA</sequence>
<dbReference type="GO" id="GO:1990904">
    <property type="term" value="C:ribonucleoprotein complex"/>
    <property type="evidence" value="ECO:0007669"/>
    <property type="project" value="TreeGrafter"/>
</dbReference>
<name>A0AAV5FBF2_ELECO</name>
<dbReference type="FunFam" id="3.10.450.50:FF:000003">
    <property type="entry name" value="Nuclear transport factor 2 family protein"/>
    <property type="match status" value="1"/>
</dbReference>
<protein>
    <submittedName>
        <fullName evidence="6">Uncharacterized protein</fullName>
    </submittedName>
</protein>
<dbReference type="InterPro" id="IPR035979">
    <property type="entry name" value="RBD_domain_sf"/>
</dbReference>
<dbReference type="PROSITE" id="PS50102">
    <property type="entry name" value="RRM"/>
    <property type="match status" value="1"/>
</dbReference>
<dbReference type="InterPro" id="IPR032710">
    <property type="entry name" value="NTF2-like_dom_sf"/>
</dbReference>
<dbReference type="Pfam" id="PF00076">
    <property type="entry name" value="RRM_1"/>
    <property type="match status" value="1"/>
</dbReference>
<evidence type="ECO:0000256" key="1">
    <source>
        <dbReference type="ARBA" id="ARBA00022884"/>
    </source>
</evidence>
<dbReference type="AlphaFoldDB" id="A0AAV5FBF2"/>
<evidence type="ECO:0000259" key="5">
    <source>
        <dbReference type="PROSITE" id="PS50177"/>
    </source>
</evidence>
<feature type="domain" description="RRM" evidence="4">
    <location>
        <begin position="259"/>
        <end position="335"/>
    </location>
</feature>
<feature type="domain" description="NTF2" evidence="5">
    <location>
        <begin position="17"/>
        <end position="133"/>
    </location>
</feature>
<evidence type="ECO:0000313" key="6">
    <source>
        <dbReference type="EMBL" id="GJN32998.1"/>
    </source>
</evidence>
<feature type="compositionally biased region" description="Low complexity" evidence="3">
    <location>
        <begin position="211"/>
        <end position="231"/>
    </location>
</feature>
<proteinExistence type="predicted"/>
<dbReference type="CDD" id="cd00780">
    <property type="entry name" value="NTF2"/>
    <property type="match status" value="1"/>
</dbReference>
<feature type="region of interest" description="Disordered" evidence="3">
    <location>
        <begin position="358"/>
        <end position="434"/>
    </location>
</feature>
<dbReference type="Gene3D" id="3.10.450.50">
    <property type="match status" value="1"/>
</dbReference>
<dbReference type="PANTHER" id="PTHR10693">
    <property type="entry name" value="RAS GTPASE-ACTIVATING PROTEIN-BINDING PROTEIN"/>
    <property type="match status" value="1"/>
</dbReference>
<dbReference type="InterPro" id="IPR000504">
    <property type="entry name" value="RRM_dom"/>
</dbReference>
<dbReference type="InterPro" id="IPR039539">
    <property type="entry name" value="Ras_GTPase_bind_prot"/>
</dbReference>
<dbReference type="Proteomes" id="UP001054889">
    <property type="component" value="Unassembled WGS sequence"/>
</dbReference>
<comment type="caution">
    <text evidence="6">The sequence shown here is derived from an EMBL/GenBank/DDBJ whole genome shotgun (WGS) entry which is preliminary data.</text>
</comment>
<evidence type="ECO:0000313" key="7">
    <source>
        <dbReference type="Proteomes" id="UP001054889"/>
    </source>
</evidence>
<feature type="region of interest" description="Disordered" evidence="3">
    <location>
        <begin position="196"/>
        <end position="244"/>
    </location>
</feature>
<dbReference type="SUPFAM" id="SSF54427">
    <property type="entry name" value="NTF2-like"/>
    <property type="match status" value="1"/>
</dbReference>
<dbReference type="SMART" id="SM00360">
    <property type="entry name" value="RRM"/>
    <property type="match status" value="1"/>
</dbReference>
<dbReference type="InterPro" id="IPR002075">
    <property type="entry name" value="NTF2_dom"/>
</dbReference>
<dbReference type="InterPro" id="IPR018222">
    <property type="entry name" value="Nuclear_transport_factor_2_euk"/>
</dbReference>
<feature type="compositionally biased region" description="Polar residues" evidence="3">
    <location>
        <begin position="387"/>
        <end position="416"/>
    </location>
</feature>
<organism evidence="6 7">
    <name type="scientific">Eleusine coracana subsp. coracana</name>
    <dbReference type="NCBI Taxonomy" id="191504"/>
    <lineage>
        <taxon>Eukaryota</taxon>
        <taxon>Viridiplantae</taxon>
        <taxon>Streptophyta</taxon>
        <taxon>Embryophyta</taxon>
        <taxon>Tracheophyta</taxon>
        <taxon>Spermatophyta</taxon>
        <taxon>Magnoliopsida</taxon>
        <taxon>Liliopsida</taxon>
        <taxon>Poales</taxon>
        <taxon>Poaceae</taxon>
        <taxon>PACMAD clade</taxon>
        <taxon>Chloridoideae</taxon>
        <taxon>Cynodonteae</taxon>
        <taxon>Eleusininae</taxon>
        <taxon>Eleusine</taxon>
    </lineage>
</organism>
<reference evidence="6" key="1">
    <citation type="journal article" date="2018" name="DNA Res.">
        <title>Multiple hybrid de novo genome assembly of finger millet, an orphan allotetraploid crop.</title>
        <authorList>
            <person name="Hatakeyama M."/>
            <person name="Aluri S."/>
            <person name="Balachadran M.T."/>
            <person name="Sivarajan S.R."/>
            <person name="Patrignani A."/>
            <person name="Gruter S."/>
            <person name="Poveda L."/>
            <person name="Shimizu-Inatsugi R."/>
            <person name="Baeten J."/>
            <person name="Francoijs K.J."/>
            <person name="Nataraja K.N."/>
            <person name="Reddy Y.A.N."/>
            <person name="Phadnis S."/>
            <person name="Ravikumar R.L."/>
            <person name="Schlapbach R."/>
            <person name="Sreeman S.M."/>
            <person name="Shimizu K.K."/>
        </authorList>
    </citation>
    <scope>NUCLEOTIDE SEQUENCE</scope>
</reference>
<evidence type="ECO:0000256" key="2">
    <source>
        <dbReference type="PROSITE-ProRule" id="PRU00176"/>
    </source>
</evidence>
<gene>
    <name evidence="6" type="primary">gb21550</name>
    <name evidence="6" type="ORF">PR202_gb21550</name>
</gene>
<dbReference type="EMBL" id="BQKI01000084">
    <property type="protein sequence ID" value="GJN32998.1"/>
    <property type="molecule type" value="Genomic_DNA"/>
</dbReference>
<keyword evidence="1 2" id="KW-0694">RNA-binding</keyword>
<evidence type="ECO:0000256" key="3">
    <source>
        <dbReference type="SAM" id="MobiDB-lite"/>
    </source>
</evidence>
<dbReference type="Gene3D" id="3.30.70.330">
    <property type="match status" value="1"/>
</dbReference>